<dbReference type="PANTHER" id="PTHR46118:SF4">
    <property type="entry name" value="PROTEIN ABHD11"/>
    <property type="match status" value="1"/>
</dbReference>
<keyword evidence="5" id="KW-1185">Reference proteome</keyword>
<evidence type="ECO:0000313" key="4">
    <source>
        <dbReference type="EMBL" id="SCU97018.1"/>
    </source>
</evidence>
<dbReference type="Gene3D" id="3.40.50.1820">
    <property type="entry name" value="alpha/beta hydrolase"/>
    <property type="match status" value="1"/>
</dbReference>
<reference evidence="5" key="1">
    <citation type="submission" date="2016-03" db="EMBL/GenBank/DDBJ databases">
        <authorList>
            <person name="Devillers Hugo."/>
        </authorList>
    </citation>
    <scope>NUCLEOTIDE SEQUENCE [LARGE SCALE GENOMIC DNA]</scope>
</reference>
<dbReference type="EMBL" id="LT598477">
    <property type="protein sequence ID" value="SCU97018.1"/>
    <property type="molecule type" value="Genomic_DNA"/>
</dbReference>
<dbReference type="InterPro" id="IPR029058">
    <property type="entry name" value="AB_hydrolase_fold"/>
</dbReference>
<gene>
    <name evidence="4" type="ORF">LAME_0F18228G</name>
</gene>
<dbReference type="InterPro" id="IPR000073">
    <property type="entry name" value="AB_hydrolase_1"/>
</dbReference>
<keyword evidence="2" id="KW-0378">Hydrolase</keyword>
<dbReference type="Pfam" id="PF00561">
    <property type="entry name" value="Abhydrolase_1"/>
    <property type="match status" value="1"/>
</dbReference>
<dbReference type="Proteomes" id="UP000191144">
    <property type="component" value="Chromosome F"/>
</dbReference>
<evidence type="ECO:0000259" key="3">
    <source>
        <dbReference type="Pfam" id="PF00561"/>
    </source>
</evidence>
<dbReference type="SUPFAM" id="SSF53474">
    <property type="entry name" value="alpha/beta-Hydrolases"/>
    <property type="match status" value="1"/>
</dbReference>
<sequence>MGSTRMLQTSLPYKRVVDLAFKKFKPTKLNPSSPSNPVVVNLHGLFGSGRSFSAVGRRMAQDLNTEVYNLDLRNHGQSPLARPYNYLTLTEDVVNFLHHQFGGERPISIVGFSLGGRVGLLTTLSRRINIVKCISIDMPPYRVSSLSDVIMQNYSTMLKLCDRTLRVEKGVKSWKDDILKVFRALPANTDPGVALYFAQGFLEVKKNEEPYDPATDVDPYVDYKLPLCEMTDLIDIVKDCPAIEMLEPGKFKRTTQASVLFMRGLQSPLFRDSFSALSDFYPNHSVVEFNTGHIIMNEAPEQCYKSCIEHLKD</sequence>
<proteinExistence type="inferred from homology"/>
<dbReference type="AlphaFoldDB" id="A0A1G4K0J4"/>
<dbReference type="GO" id="GO:0052689">
    <property type="term" value="F:carboxylic ester hydrolase activity"/>
    <property type="evidence" value="ECO:0007669"/>
    <property type="project" value="TreeGrafter"/>
</dbReference>
<feature type="domain" description="AB hydrolase-1" evidence="3">
    <location>
        <begin position="37"/>
        <end position="296"/>
    </location>
</feature>
<comment type="similarity">
    <text evidence="1">Belongs to the AB hydrolase superfamily.</text>
</comment>
<organism evidence="4 5">
    <name type="scientific">Lachancea meyersii CBS 8951</name>
    <dbReference type="NCBI Taxonomy" id="1266667"/>
    <lineage>
        <taxon>Eukaryota</taxon>
        <taxon>Fungi</taxon>
        <taxon>Dikarya</taxon>
        <taxon>Ascomycota</taxon>
        <taxon>Saccharomycotina</taxon>
        <taxon>Saccharomycetes</taxon>
        <taxon>Saccharomycetales</taxon>
        <taxon>Saccharomycetaceae</taxon>
        <taxon>Lachancea</taxon>
    </lineage>
</organism>
<dbReference type="OrthoDB" id="8119704at2759"/>
<protein>
    <submittedName>
        <fullName evidence="4">LAME_0F18228g1_1</fullName>
    </submittedName>
</protein>
<evidence type="ECO:0000313" key="5">
    <source>
        <dbReference type="Proteomes" id="UP000191144"/>
    </source>
</evidence>
<dbReference type="GO" id="GO:0005739">
    <property type="term" value="C:mitochondrion"/>
    <property type="evidence" value="ECO:0007669"/>
    <property type="project" value="TreeGrafter"/>
</dbReference>
<dbReference type="PANTHER" id="PTHR46118">
    <property type="entry name" value="PROTEIN ABHD11"/>
    <property type="match status" value="1"/>
</dbReference>
<evidence type="ECO:0000256" key="1">
    <source>
        <dbReference type="ARBA" id="ARBA00008645"/>
    </source>
</evidence>
<accession>A0A1G4K0J4</accession>
<evidence type="ECO:0000256" key="2">
    <source>
        <dbReference type="ARBA" id="ARBA00022801"/>
    </source>
</evidence>
<name>A0A1G4K0J4_9SACH</name>